<keyword evidence="8" id="KW-1185">Reference proteome</keyword>
<evidence type="ECO:0000259" key="6">
    <source>
        <dbReference type="Pfam" id="PF15469"/>
    </source>
</evidence>
<organism evidence="7 8">
    <name type="scientific">Xylaria hypoxylon</name>
    <dbReference type="NCBI Taxonomy" id="37992"/>
    <lineage>
        <taxon>Eukaryota</taxon>
        <taxon>Fungi</taxon>
        <taxon>Dikarya</taxon>
        <taxon>Ascomycota</taxon>
        <taxon>Pezizomycotina</taxon>
        <taxon>Sordariomycetes</taxon>
        <taxon>Xylariomycetidae</taxon>
        <taxon>Xylariales</taxon>
        <taxon>Xylariaceae</taxon>
        <taxon>Xylaria</taxon>
    </lineage>
</organism>
<dbReference type="GO" id="GO:0006893">
    <property type="term" value="P:Golgi to plasma membrane transport"/>
    <property type="evidence" value="ECO:0007669"/>
    <property type="project" value="UniProtKB-UniRule"/>
</dbReference>
<comment type="similarity">
    <text evidence="1 4">Belongs to the SEC5 family.</text>
</comment>
<proteinExistence type="inferred from homology"/>
<dbReference type="GO" id="GO:0006887">
    <property type="term" value="P:exocytosis"/>
    <property type="evidence" value="ECO:0007669"/>
    <property type="project" value="UniProtKB-KW"/>
</dbReference>
<keyword evidence="4" id="KW-0653">Protein transport</keyword>
<feature type="compositionally biased region" description="Gly residues" evidence="5">
    <location>
        <begin position="213"/>
        <end position="226"/>
    </location>
</feature>
<evidence type="ECO:0000256" key="3">
    <source>
        <dbReference type="ARBA" id="ARBA00022483"/>
    </source>
</evidence>
<dbReference type="InterPro" id="IPR039481">
    <property type="entry name" value="EXOC2/Sec5_N_dom"/>
</dbReference>
<dbReference type="PANTHER" id="PTHR13043:SF1">
    <property type="entry name" value="EXOCYST COMPLEX COMPONENT 2"/>
    <property type="match status" value="1"/>
</dbReference>
<protein>
    <recommendedName>
        <fullName evidence="4">Exocyst complex component SEC5</fullName>
    </recommendedName>
</protein>
<dbReference type="InterPro" id="IPR029175">
    <property type="entry name" value="EXOC2/Sec5"/>
</dbReference>
<evidence type="ECO:0000256" key="2">
    <source>
        <dbReference type="ARBA" id="ARBA00022448"/>
    </source>
</evidence>
<dbReference type="OrthoDB" id="26242at2759"/>
<comment type="subunit">
    <text evidence="4">Component of the exocyst complex.</text>
</comment>
<dbReference type="Proteomes" id="UP000297716">
    <property type="component" value="Unassembled WGS sequence"/>
</dbReference>
<evidence type="ECO:0000256" key="1">
    <source>
        <dbReference type="ARBA" id="ARBA00010578"/>
    </source>
</evidence>
<evidence type="ECO:0000256" key="5">
    <source>
        <dbReference type="SAM" id="MobiDB-lite"/>
    </source>
</evidence>
<feature type="domain" description="Exocyst complex component EXOC2/Sec5 N-terminal" evidence="6">
    <location>
        <begin position="85"/>
        <end position="187"/>
    </location>
</feature>
<evidence type="ECO:0000256" key="4">
    <source>
        <dbReference type="RuleBase" id="RU365069"/>
    </source>
</evidence>
<sequence>MADFDRNVLDFYGISNLMPTTWPSEKNDKIDDSDSDREQQQKKKINRRKSRYDALERAVSSRASIVAGSEKSASGVSNLVQRDEPDPLGSSDSVVRALNDLGVPIQDDTRLRNRFLLSSTSFSPALFLSQMHANADTQSLLSGLDVLSRSIDQKSASLKVLVESNFERFVRAKATIDNVYKEMKYRGAEPPTMPTGRVRTHSRHASRGSFRGSNGGGGGGGGGGPPSLGINPLISPALGENKKKNALVKESDYGVSGIKGPLLDVSAKAEDVWGPALGGREKEENLKTISTSLDRYREHVETSSNIADSIKRKDYDTLVEEYGRARKFSDETKKLVQDLGSTPPSETQTYQILIAARTWYDVEEQIQLFKREIWRKLTLLHSVSKTDIRGPSQDQHMELIGLLLELGVEDNPIWVWLLSRYDYLKGKISLVGDRAKVEIEVLRRRLANADKPSSQILASHMRSLGRHAVGGKPNGLDTSDVIELWEKMVSFLSSLLSTQGVLGEVLEFWQTVESFIDGKAQKSLPTGYKGESREHHRLSTQGTLDLRKATIELVDMIRAHVFEFFAGAPPEDISLLFSPLPPSPGSPMSAQLSPTNARDPRFHLDTNNIPPPSPKRGESWEKFAFWPPTSNSISGVHYLSKMLGLVGTGAAEMASVAPVSQDDGKQAELLKTLIGVARDRCVAALCAAWNKDAENIKLVEDWQRSKEMGDVTCMPATFAAFEGALLGGTQKILYVSEAITKSGPGDIILAPPAKLLQMVRSQYVTTLYKALSGMVENAERTVKKAEDEWTTNMDAPIGSNHKKVSVSAGKGTIDAGDRNVRMLLTLSNLQALRSQVVPSLNSQFETAFSVKLTDESKTIKDVLGQIDARLFQTYTRPSVDSLRKIIRSGLNDPGWVPADKPTEVKPYVYQALLSLVLVHTQVSTTAPSLTSQVLSFLLEQISRELLEVFKTRPTYGLGPLIQATLDVEFVAQTLSQYTTEKASALQSEIYTILDAKTDNQARNRLQDELPGMRELLKRLRDQSRTEFACFKKPRRNQALERKATG</sequence>
<feature type="region of interest" description="Disordered" evidence="5">
    <location>
        <begin position="187"/>
        <end position="230"/>
    </location>
</feature>
<keyword evidence="3 4" id="KW-0268">Exocytosis</keyword>
<evidence type="ECO:0000313" key="8">
    <source>
        <dbReference type="Proteomes" id="UP000297716"/>
    </source>
</evidence>
<gene>
    <name evidence="7" type="ORF">E0Z10_g7696</name>
</gene>
<keyword evidence="2 4" id="KW-0813">Transport</keyword>
<comment type="function">
    <text evidence="4">Component of the exocyst complex involved in the docking of exocytic vesicles with fusion sites on the plasma membrane.</text>
</comment>
<comment type="caution">
    <text evidence="7">The sequence shown here is derived from an EMBL/GenBank/DDBJ whole genome shotgun (WGS) entry which is preliminary data.</text>
</comment>
<dbReference type="PANTHER" id="PTHR13043">
    <property type="entry name" value="EXOCYST COMPLEX COMPONENT SEC5"/>
    <property type="match status" value="1"/>
</dbReference>
<reference evidence="7 8" key="1">
    <citation type="submission" date="2019-03" db="EMBL/GenBank/DDBJ databases">
        <title>Draft genome sequence of Xylaria hypoxylon DSM 108379, a ubiquitous saprotrophic-parasitic fungi on hardwood.</title>
        <authorList>
            <person name="Buettner E."/>
            <person name="Leonhardt S."/>
            <person name="Gebauer A.M."/>
            <person name="Liers C."/>
            <person name="Hofrichter M."/>
            <person name="Kellner H."/>
        </authorList>
    </citation>
    <scope>NUCLEOTIDE SEQUENCE [LARGE SCALE GENOMIC DNA]</scope>
    <source>
        <strain evidence="7 8">DSM 108379</strain>
    </source>
</reference>
<dbReference type="GO" id="GO:0000145">
    <property type="term" value="C:exocyst"/>
    <property type="evidence" value="ECO:0007669"/>
    <property type="project" value="UniProtKB-UniRule"/>
</dbReference>
<name>A0A4Z0YRE3_9PEZI</name>
<dbReference type="STRING" id="37992.A0A4Z0YRE3"/>
<dbReference type="AlphaFoldDB" id="A0A4Z0YRE3"/>
<dbReference type="GO" id="GO:0015031">
    <property type="term" value="P:protein transport"/>
    <property type="evidence" value="ECO:0007669"/>
    <property type="project" value="UniProtKB-KW"/>
</dbReference>
<evidence type="ECO:0000313" key="7">
    <source>
        <dbReference type="EMBL" id="TGJ81053.1"/>
    </source>
</evidence>
<dbReference type="Pfam" id="PF15469">
    <property type="entry name" value="Sec5"/>
    <property type="match status" value="2"/>
</dbReference>
<accession>A0A4Z0YRE3</accession>
<feature type="domain" description="Exocyst complex component EXOC2/Sec5 N-terminal" evidence="6">
    <location>
        <begin position="242"/>
        <end position="1030"/>
    </location>
</feature>
<feature type="compositionally biased region" description="Basic and acidic residues" evidence="5">
    <location>
        <begin position="25"/>
        <end position="41"/>
    </location>
</feature>
<feature type="region of interest" description="Disordered" evidence="5">
    <location>
        <begin position="22"/>
        <end position="51"/>
    </location>
</feature>
<dbReference type="EMBL" id="SKBN01000187">
    <property type="protein sequence ID" value="TGJ81053.1"/>
    <property type="molecule type" value="Genomic_DNA"/>
</dbReference>